<name>A0ABN1GRJ1_9CAUL</name>
<sequence>MDEMRWPAVGIGLLIAAGAIIVGTIRSRSVNKADPLQARLAGHLDTYARSPKDDAAFDQLKAGLTAELKGRSVPKDEWDFRVSSASGLVDPALSRQHLQSLVDAITRLNWSR</sequence>
<gene>
    <name evidence="2" type="ORF">GCM10009422_10750</name>
</gene>
<proteinExistence type="predicted"/>
<evidence type="ECO:0000256" key="1">
    <source>
        <dbReference type="SAM" id="Phobius"/>
    </source>
</evidence>
<keyword evidence="1" id="KW-1133">Transmembrane helix</keyword>
<evidence type="ECO:0000313" key="2">
    <source>
        <dbReference type="EMBL" id="GAA0617394.1"/>
    </source>
</evidence>
<keyword evidence="1" id="KW-0812">Transmembrane</keyword>
<dbReference type="Proteomes" id="UP001501352">
    <property type="component" value="Unassembled WGS sequence"/>
</dbReference>
<feature type="transmembrane region" description="Helical" evidence="1">
    <location>
        <begin position="6"/>
        <end position="25"/>
    </location>
</feature>
<protein>
    <submittedName>
        <fullName evidence="2">Uncharacterized protein</fullName>
    </submittedName>
</protein>
<evidence type="ECO:0000313" key="3">
    <source>
        <dbReference type="Proteomes" id="UP001501352"/>
    </source>
</evidence>
<reference evidence="2 3" key="1">
    <citation type="journal article" date="2019" name="Int. J. Syst. Evol. Microbiol.">
        <title>The Global Catalogue of Microorganisms (GCM) 10K type strain sequencing project: providing services to taxonomists for standard genome sequencing and annotation.</title>
        <authorList>
            <consortium name="The Broad Institute Genomics Platform"/>
            <consortium name="The Broad Institute Genome Sequencing Center for Infectious Disease"/>
            <person name="Wu L."/>
            <person name="Ma J."/>
        </authorList>
    </citation>
    <scope>NUCLEOTIDE SEQUENCE [LARGE SCALE GENOMIC DNA]</scope>
    <source>
        <strain evidence="2 3">JCM 12928</strain>
    </source>
</reference>
<keyword evidence="1" id="KW-0472">Membrane</keyword>
<dbReference type="RefSeq" id="WP_343791464.1">
    <property type="nucleotide sequence ID" value="NZ_BAAAGA010000002.1"/>
</dbReference>
<keyword evidence="3" id="KW-1185">Reference proteome</keyword>
<organism evidence="2 3">
    <name type="scientific">Brevundimonas kwangchunensis</name>
    <dbReference type="NCBI Taxonomy" id="322163"/>
    <lineage>
        <taxon>Bacteria</taxon>
        <taxon>Pseudomonadati</taxon>
        <taxon>Pseudomonadota</taxon>
        <taxon>Alphaproteobacteria</taxon>
        <taxon>Caulobacterales</taxon>
        <taxon>Caulobacteraceae</taxon>
        <taxon>Brevundimonas</taxon>
    </lineage>
</organism>
<accession>A0ABN1GRJ1</accession>
<comment type="caution">
    <text evidence="2">The sequence shown here is derived from an EMBL/GenBank/DDBJ whole genome shotgun (WGS) entry which is preliminary data.</text>
</comment>
<dbReference type="EMBL" id="BAAAGA010000002">
    <property type="protein sequence ID" value="GAA0617394.1"/>
    <property type="molecule type" value="Genomic_DNA"/>
</dbReference>